<dbReference type="InterPro" id="IPR023298">
    <property type="entry name" value="ATPase_P-typ_TM_dom_sf"/>
</dbReference>
<evidence type="ECO:0000256" key="6">
    <source>
        <dbReference type="ARBA" id="ARBA00022723"/>
    </source>
</evidence>
<dbReference type="InterPro" id="IPR001757">
    <property type="entry name" value="P_typ_ATPase"/>
</dbReference>
<dbReference type="InterPro" id="IPR008250">
    <property type="entry name" value="ATPase_P-typ_transduc_dom_A_sf"/>
</dbReference>
<keyword evidence="7 16" id="KW-0547">Nucleotide-binding</keyword>
<evidence type="ECO:0000256" key="8">
    <source>
        <dbReference type="ARBA" id="ARBA00022796"/>
    </source>
</evidence>
<feature type="transmembrane region" description="Helical" evidence="16">
    <location>
        <begin position="751"/>
        <end position="770"/>
    </location>
</feature>
<keyword evidence="12" id="KW-0186">Copper</keyword>
<keyword evidence="10" id="KW-1278">Translocase</keyword>
<dbReference type="SFLD" id="SFLDG00002">
    <property type="entry name" value="C1.7:_P-type_atpase_like"/>
    <property type="match status" value="1"/>
</dbReference>
<name>V6SK76_9FLAO</name>
<dbReference type="GO" id="GO:0043682">
    <property type="term" value="F:P-type divalent copper transporter activity"/>
    <property type="evidence" value="ECO:0007669"/>
    <property type="project" value="TreeGrafter"/>
</dbReference>
<dbReference type="PROSITE" id="PS01047">
    <property type="entry name" value="HMA_1"/>
    <property type="match status" value="1"/>
</dbReference>
<protein>
    <recommendedName>
        <fullName evidence="3">P-type Cu(+) transporter</fullName>
        <ecNumber evidence="3">7.2.2.8</ecNumber>
    </recommendedName>
</protein>
<evidence type="ECO:0000256" key="1">
    <source>
        <dbReference type="ARBA" id="ARBA00004127"/>
    </source>
</evidence>
<keyword evidence="13" id="KW-0406">Ion transport</keyword>
<keyword evidence="9 16" id="KW-0067">ATP-binding</keyword>
<dbReference type="PRINTS" id="PR00941">
    <property type="entry name" value="CDATPASE"/>
</dbReference>
<evidence type="ECO:0000256" key="15">
    <source>
        <dbReference type="ARBA" id="ARBA00049289"/>
    </source>
</evidence>
<feature type="transmembrane region" description="Helical" evidence="16">
    <location>
        <begin position="444"/>
        <end position="470"/>
    </location>
</feature>
<dbReference type="PANTHER" id="PTHR43520:SF8">
    <property type="entry name" value="P-TYPE CU(+) TRANSPORTER"/>
    <property type="match status" value="1"/>
</dbReference>
<dbReference type="GO" id="GO:0005886">
    <property type="term" value="C:plasma membrane"/>
    <property type="evidence" value="ECO:0007669"/>
    <property type="project" value="UniProtKB-SubCell"/>
</dbReference>
<dbReference type="PRINTS" id="PR00119">
    <property type="entry name" value="CATATPASE"/>
</dbReference>
<dbReference type="Pfam" id="PF00403">
    <property type="entry name" value="HMA"/>
    <property type="match status" value="2"/>
</dbReference>
<keyword evidence="11 16" id="KW-1133">Transmembrane helix</keyword>
<gene>
    <name evidence="18" type="ORF">FLJC2902T_23470</name>
</gene>
<dbReference type="RefSeq" id="WP_023579918.1">
    <property type="nucleotide sequence ID" value="NZ_AVGG01000017.1"/>
</dbReference>
<dbReference type="SUPFAM" id="SSF81665">
    <property type="entry name" value="Calcium ATPase, transmembrane domain M"/>
    <property type="match status" value="1"/>
</dbReference>
<dbReference type="Gene3D" id="3.40.50.1000">
    <property type="entry name" value="HAD superfamily/HAD-like"/>
    <property type="match status" value="1"/>
</dbReference>
<dbReference type="Pfam" id="PF00702">
    <property type="entry name" value="Hydrolase"/>
    <property type="match status" value="1"/>
</dbReference>
<evidence type="ECO:0000259" key="17">
    <source>
        <dbReference type="PROSITE" id="PS50846"/>
    </source>
</evidence>
<comment type="similarity">
    <text evidence="2 16">Belongs to the cation transport ATPase (P-type) (TC 3.A.3) family. Type IB subfamily.</text>
</comment>
<comment type="caution">
    <text evidence="18">The sequence shown here is derived from an EMBL/GenBank/DDBJ whole genome shotgun (WGS) entry which is preliminary data.</text>
</comment>
<dbReference type="GO" id="GO:0055070">
    <property type="term" value="P:copper ion homeostasis"/>
    <property type="evidence" value="ECO:0007669"/>
    <property type="project" value="TreeGrafter"/>
</dbReference>
<dbReference type="GO" id="GO:0005524">
    <property type="term" value="F:ATP binding"/>
    <property type="evidence" value="ECO:0007669"/>
    <property type="project" value="UniProtKB-UniRule"/>
</dbReference>
<evidence type="ECO:0000256" key="4">
    <source>
        <dbReference type="ARBA" id="ARBA00022448"/>
    </source>
</evidence>
<dbReference type="PROSITE" id="PS00154">
    <property type="entry name" value="ATPASE_E1_E2"/>
    <property type="match status" value="1"/>
</dbReference>
<evidence type="ECO:0000256" key="12">
    <source>
        <dbReference type="ARBA" id="ARBA00023008"/>
    </source>
</evidence>
<dbReference type="EMBL" id="AVGG01000017">
    <property type="protein sequence ID" value="ESU27006.1"/>
    <property type="molecule type" value="Genomic_DNA"/>
</dbReference>
<comment type="catalytic activity">
    <reaction evidence="15">
        <text>Cu(+)(in) + ATP + H2O = Cu(+)(out) + ADP + phosphate + H(+)</text>
        <dbReference type="Rhea" id="RHEA:25792"/>
        <dbReference type="ChEBI" id="CHEBI:15377"/>
        <dbReference type="ChEBI" id="CHEBI:15378"/>
        <dbReference type="ChEBI" id="CHEBI:30616"/>
        <dbReference type="ChEBI" id="CHEBI:43474"/>
        <dbReference type="ChEBI" id="CHEBI:49552"/>
        <dbReference type="ChEBI" id="CHEBI:456216"/>
        <dbReference type="EC" id="7.2.2.8"/>
    </reaction>
</comment>
<dbReference type="InterPro" id="IPR059000">
    <property type="entry name" value="ATPase_P-type_domA"/>
</dbReference>
<sequence>METHDKILTIPLEGVHSEHCALIVDDVLAKTEGVLSHKVELNNHQAKIDVDSKQFKLGQLTKNIRDLGYDVTTVKKSFPVEGMTCASCAVSVESILSFEEGVISSSVNYANATATVEYVPGIAKLENFKKAIQSIGYDLIIGESENQEAEIEERQNEQFTLLKKRTIAAALFTLPVFVIGMFFMEMPYANWIMWAFSTPVLFWFGKNFFINAWKQAKHRKANMDTLVALSTGIAYLFSVFNTLNPDFWYSRGLHAHVYFEAATVVVTFILLGKVLEERAKGNTASAIKKLMGLQPKTVTRLNQEGNQEEVKISNVVLGDVLLAKPGEKIAVDGKVISGTSFVDESMISGEPVPIAKSVDDSVFAGTINQKGSLQYTAEKIGAETLLSQIIQMVQNAQGSKAPVQKLVDKIAGIFVPIVLVISLLTLLAWIILGGENGLTHGLLTMVAVLVIACPCALGLATPTAIMVGVGKGAEKGILIKDAESLELAQKIDTVIFDKTGTLTEGKPSVVASLWKEENKKNAAVLFSIEQQSEHPLAEAVVKNYSGVTPLLVSDFESMTGFGVKAKVEGQSYFVGNKRLLDENNIATDGYYTEFIAKHSELAHTLLYFSDSDKVLAVIAVADQIKESSIEAIAQLKEQGIEVIMLTGDNEQTAASVAKTVGLNRYKAGILPEDKLSFVKTLQSEGKVVAMVGDGINDSAALAQANVSIAMGKGSDIAMDVAHMTIISSDLLKVPQAIKLSRQTVATIKQNLFWAFIYNIIGIPIAAGILYPINGFLLNPMIAGAAMAMSSVSVVSNSLRLKFKKLQ</sequence>
<feature type="transmembrane region" description="Helical" evidence="16">
    <location>
        <begin position="167"/>
        <end position="185"/>
    </location>
</feature>
<dbReference type="InterPro" id="IPR017969">
    <property type="entry name" value="Heavy-metal-associated_CS"/>
</dbReference>
<dbReference type="SUPFAM" id="SSF81653">
    <property type="entry name" value="Calcium ATPase, transduction domain A"/>
    <property type="match status" value="1"/>
</dbReference>
<feature type="transmembrane region" description="Helical" evidence="16">
    <location>
        <begin position="255"/>
        <end position="275"/>
    </location>
</feature>
<dbReference type="SFLD" id="SFLDS00003">
    <property type="entry name" value="Haloacid_Dehalogenase"/>
    <property type="match status" value="1"/>
</dbReference>
<evidence type="ECO:0000256" key="7">
    <source>
        <dbReference type="ARBA" id="ARBA00022741"/>
    </source>
</evidence>
<dbReference type="eggNOG" id="COG2217">
    <property type="taxonomic scope" value="Bacteria"/>
</dbReference>
<dbReference type="FunFam" id="3.40.50.1000:FF:000144">
    <property type="entry name" value="copper-transporting ATPase 1 isoform X2"/>
    <property type="match status" value="1"/>
</dbReference>
<dbReference type="SFLD" id="SFLDF00027">
    <property type="entry name" value="p-type_atpase"/>
    <property type="match status" value="1"/>
</dbReference>
<reference evidence="18 19" key="1">
    <citation type="submission" date="2013-08" db="EMBL/GenBank/DDBJ databases">
        <title>Flavobacterium limnosediminis JC2902 genome sequencing.</title>
        <authorList>
            <person name="Lee K."/>
            <person name="Yi H."/>
            <person name="Park S."/>
            <person name="Chun J."/>
        </authorList>
    </citation>
    <scope>NUCLEOTIDE SEQUENCE [LARGE SCALE GENOMIC DNA]</scope>
    <source>
        <strain evidence="18 19">JC2902</strain>
    </source>
</reference>
<dbReference type="SUPFAM" id="SSF55008">
    <property type="entry name" value="HMA, heavy metal-associated domain"/>
    <property type="match status" value="2"/>
</dbReference>
<dbReference type="Pfam" id="PF00122">
    <property type="entry name" value="E1-E2_ATPase"/>
    <property type="match status" value="1"/>
</dbReference>
<comment type="subcellular location">
    <subcellularLocation>
        <location evidence="16">Cell membrane</location>
    </subcellularLocation>
    <subcellularLocation>
        <location evidence="1">Endomembrane system</location>
        <topology evidence="1">Multi-pass membrane protein</topology>
    </subcellularLocation>
</comment>
<feature type="transmembrane region" description="Helical" evidence="16">
    <location>
        <begin position="225"/>
        <end position="243"/>
    </location>
</feature>
<dbReference type="NCBIfam" id="TIGR01511">
    <property type="entry name" value="ATPase-IB1_Cu"/>
    <property type="match status" value="1"/>
</dbReference>
<evidence type="ECO:0000256" key="10">
    <source>
        <dbReference type="ARBA" id="ARBA00022967"/>
    </source>
</evidence>
<evidence type="ECO:0000256" key="13">
    <source>
        <dbReference type="ARBA" id="ARBA00023065"/>
    </source>
</evidence>
<feature type="transmembrane region" description="Helical" evidence="16">
    <location>
        <begin position="410"/>
        <end position="432"/>
    </location>
</feature>
<evidence type="ECO:0000256" key="9">
    <source>
        <dbReference type="ARBA" id="ARBA00022840"/>
    </source>
</evidence>
<evidence type="ECO:0000256" key="5">
    <source>
        <dbReference type="ARBA" id="ARBA00022692"/>
    </source>
</evidence>
<dbReference type="AlphaFoldDB" id="V6SK76"/>
<dbReference type="Gene3D" id="3.40.1110.10">
    <property type="entry name" value="Calcium-transporting ATPase, cytoplasmic domain N"/>
    <property type="match status" value="1"/>
</dbReference>
<evidence type="ECO:0000256" key="16">
    <source>
        <dbReference type="RuleBase" id="RU362081"/>
    </source>
</evidence>
<feature type="transmembrane region" description="Helical" evidence="16">
    <location>
        <begin position="191"/>
        <end position="213"/>
    </location>
</feature>
<dbReference type="GO" id="GO:0016887">
    <property type="term" value="F:ATP hydrolysis activity"/>
    <property type="evidence" value="ECO:0007669"/>
    <property type="project" value="InterPro"/>
</dbReference>
<dbReference type="InterPro" id="IPR018303">
    <property type="entry name" value="ATPase_P-typ_P_site"/>
</dbReference>
<dbReference type="InterPro" id="IPR023299">
    <property type="entry name" value="ATPase_P-typ_cyto_dom_N"/>
</dbReference>
<dbReference type="InterPro" id="IPR036412">
    <property type="entry name" value="HAD-like_sf"/>
</dbReference>
<accession>V6SK76</accession>
<dbReference type="OrthoDB" id="1521937at2"/>
<keyword evidence="4" id="KW-0813">Transport</keyword>
<keyword evidence="8" id="KW-0187">Copper transport</keyword>
<keyword evidence="16" id="KW-1003">Cell membrane</keyword>
<dbReference type="GO" id="GO:0005507">
    <property type="term" value="F:copper ion binding"/>
    <property type="evidence" value="ECO:0007669"/>
    <property type="project" value="TreeGrafter"/>
</dbReference>
<proteinExistence type="inferred from homology"/>
<keyword evidence="5 16" id="KW-0812">Transmembrane</keyword>
<dbReference type="GO" id="GO:0012505">
    <property type="term" value="C:endomembrane system"/>
    <property type="evidence" value="ECO:0007669"/>
    <property type="project" value="UniProtKB-SubCell"/>
</dbReference>
<dbReference type="Gene3D" id="2.70.150.10">
    <property type="entry name" value="Calcium-transporting ATPase, cytoplasmic transduction domain A"/>
    <property type="match status" value="1"/>
</dbReference>
<dbReference type="InterPro" id="IPR006121">
    <property type="entry name" value="HMA_dom"/>
</dbReference>
<keyword evidence="18" id="KW-0378">Hydrolase</keyword>
<dbReference type="SUPFAM" id="SSF56784">
    <property type="entry name" value="HAD-like"/>
    <property type="match status" value="1"/>
</dbReference>
<keyword evidence="14 16" id="KW-0472">Membrane</keyword>
<dbReference type="CDD" id="cd00371">
    <property type="entry name" value="HMA"/>
    <property type="match status" value="2"/>
</dbReference>
<feature type="domain" description="HMA" evidence="17">
    <location>
        <begin position="74"/>
        <end position="140"/>
    </location>
</feature>
<dbReference type="InterPro" id="IPR023214">
    <property type="entry name" value="HAD_sf"/>
</dbReference>
<dbReference type="NCBIfam" id="TIGR01494">
    <property type="entry name" value="ATPase_P-type"/>
    <property type="match status" value="1"/>
</dbReference>
<dbReference type="Proteomes" id="UP000018004">
    <property type="component" value="Unassembled WGS sequence"/>
</dbReference>
<keyword evidence="6 16" id="KW-0479">Metal-binding</keyword>
<dbReference type="EC" id="7.2.2.8" evidence="3"/>
<dbReference type="GO" id="GO:0140581">
    <property type="term" value="F:P-type monovalent copper transporter activity"/>
    <property type="evidence" value="ECO:0007669"/>
    <property type="project" value="UniProtKB-EC"/>
</dbReference>
<evidence type="ECO:0000256" key="11">
    <source>
        <dbReference type="ARBA" id="ARBA00022989"/>
    </source>
</evidence>
<dbReference type="PROSITE" id="PS50846">
    <property type="entry name" value="HMA_2"/>
    <property type="match status" value="2"/>
</dbReference>
<dbReference type="InterPro" id="IPR044492">
    <property type="entry name" value="P_typ_ATPase_HD_dom"/>
</dbReference>
<dbReference type="InterPro" id="IPR027256">
    <property type="entry name" value="P-typ_ATPase_IB"/>
</dbReference>
<dbReference type="FunFam" id="2.70.150.10:FF:000002">
    <property type="entry name" value="Copper-transporting ATPase 1, putative"/>
    <property type="match status" value="1"/>
</dbReference>
<dbReference type="CDD" id="cd02094">
    <property type="entry name" value="P-type_ATPase_Cu-like"/>
    <property type="match status" value="1"/>
</dbReference>
<feature type="domain" description="HMA" evidence="17">
    <location>
        <begin position="6"/>
        <end position="72"/>
    </location>
</feature>
<keyword evidence="19" id="KW-1185">Reference proteome</keyword>
<dbReference type="Gene3D" id="3.30.70.100">
    <property type="match status" value="2"/>
</dbReference>
<organism evidence="18 19">
    <name type="scientific">Flavobacterium limnosediminis JC2902</name>
    <dbReference type="NCBI Taxonomy" id="1341181"/>
    <lineage>
        <taxon>Bacteria</taxon>
        <taxon>Pseudomonadati</taxon>
        <taxon>Bacteroidota</taxon>
        <taxon>Flavobacteriia</taxon>
        <taxon>Flavobacteriales</taxon>
        <taxon>Flavobacteriaceae</taxon>
        <taxon>Flavobacterium</taxon>
    </lineage>
</organism>
<dbReference type="STRING" id="1341181.FLJC2902T_23470"/>
<dbReference type="PANTHER" id="PTHR43520">
    <property type="entry name" value="ATP7, ISOFORM B"/>
    <property type="match status" value="1"/>
</dbReference>
<evidence type="ECO:0000256" key="3">
    <source>
        <dbReference type="ARBA" id="ARBA00012517"/>
    </source>
</evidence>
<dbReference type="FunFam" id="3.30.70.100:FF:000001">
    <property type="entry name" value="ATPase copper transporting beta"/>
    <property type="match status" value="1"/>
</dbReference>
<evidence type="ECO:0000256" key="14">
    <source>
        <dbReference type="ARBA" id="ARBA00023136"/>
    </source>
</evidence>
<evidence type="ECO:0000256" key="2">
    <source>
        <dbReference type="ARBA" id="ARBA00006024"/>
    </source>
</evidence>
<evidence type="ECO:0000313" key="19">
    <source>
        <dbReference type="Proteomes" id="UP000018004"/>
    </source>
</evidence>
<feature type="transmembrane region" description="Helical" evidence="16">
    <location>
        <begin position="776"/>
        <end position="798"/>
    </location>
</feature>
<dbReference type="PATRIC" id="fig|1341181.4.peg.2308"/>
<evidence type="ECO:0000313" key="18">
    <source>
        <dbReference type="EMBL" id="ESU27006.1"/>
    </source>
</evidence>
<dbReference type="InterPro" id="IPR036163">
    <property type="entry name" value="HMA_dom_sf"/>
</dbReference>
<dbReference type="NCBIfam" id="TIGR01525">
    <property type="entry name" value="ATPase-IB_hvy"/>
    <property type="match status" value="1"/>
</dbReference>